<evidence type="ECO:0000256" key="7">
    <source>
        <dbReference type="RuleBase" id="RU361277"/>
    </source>
</evidence>
<evidence type="ECO:0000256" key="4">
    <source>
        <dbReference type="ARBA" id="ARBA00022833"/>
    </source>
</evidence>
<dbReference type="InterPro" id="IPR036291">
    <property type="entry name" value="NAD(P)-bd_dom_sf"/>
</dbReference>
<dbReference type="InterPro" id="IPR013149">
    <property type="entry name" value="ADH-like_C"/>
</dbReference>
<evidence type="ECO:0000256" key="5">
    <source>
        <dbReference type="ARBA" id="ARBA00023002"/>
    </source>
</evidence>
<dbReference type="InterPro" id="IPR011032">
    <property type="entry name" value="GroES-like_sf"/>
</dbReference>
<name>A0A7J5BAX4_9MICO</name>
<evidence type="ECO:0000256" key="1">
    <source>
        <dbReference type="ARBA" id="ARBA00001947"/>
    </source>
</evidence>
<evidence type="ECO:0000313" key="9">
    <source>
        <dbReference type="EMBL" id="KAB1642167.1"/>
    </source>
</evidence>
<evidence type="ECO:0000256" key="6">
    <source>
        <dbReference type="ARBA" id="ARBA00023027"/>
    </source>
</evidence>
<feature type="domain" description="Enoyl reductase (ER)" evidence="8">
    <location>
        <begin position="11"/>
        <end position="359"/>
    </location>
</feature>
<dbReference type="InterPro" id="IPR013154">
    <property type="entry name" value="ADH-like_N"/>
</dbReference>
<dbReference type="OrthoDB" id="334894at2"/>
<comment type="cofactor">
    <cofactor evidence="1 7">
        <name>Zn(2+)</name>
        <dbReference type="ChEBI" id="CHEBI:29105"/>
    </cofactor>
</comment>
<dbReference type="GO" id="GO:0046294">
    <property type="term" value="P:formaldehyde catabolic process"/>
    <property type="evidence" value="ECO:0007669"/>
    <property type="project" value="TreeGrafter"/>
</dbReference>
<dbReference type="PANTHER" id="PTHR43880">
    <property type="entry name" value="ALCOHOL DEHYDROGENASE"/>
    <property type="match status" value="1"/>
</dbReference>
<organism evidence="9 10">
    <name type="scientific">Gulosibacter chungangensis</name>
    <dbReference type="NCBI Taxonomy" id="979746"/>
    <lineage>
        <taxon>Bacteria</taxon>
        <taxon>Bacillati</taxon>
        <taxon>Actinomycetota</taxon>
        <taxon>Actinomycetes</taxon>
        <taxon>Micrococcales</taxon>
        <taxon>Microbacteriaceae</taxon>
        <taxon>Gulosibacter</taxon>
    </lineage>
</organism>
<dbReference type="Pfam" id="PF08240">
    <property type="entry name" value="ADH_N"/>
    <property type="match status" value="1"/>
</dbReference>
<dbReference type="GO" id="GO:0005829">
    <property type="term" value="C:cytosol"/>
    <property type="evidence" value="ECO:0007669"/>
    <property type="project" value="TreeGrafter"/>
</dbReference>
<dbReference type="CDD" id="cd08279">
    <property type="entry name" value="Zn_ADH_class_III"/>
    <property type="match status" value="1"/>
</dbReference>
<dbReference type="FunFam" id="3.40.50.720:FF:000003">
    <property type="entry name" value="S-(hydroxymethyl)glutathione dehydrogenase"/>
    <property type="match status" value="1"/>
</dbReference>
<evidence type="ECO:0000313" key="10">
    <source>
        <dbReference type="Proteomes" id="UP000433493"/>
    </source>
</evidence>
<keyword evidence="3 7" id="KW-0479">Metal-binding</keyword>
<dbReference type="InterPro" id="IPR002328">
    <property type="entry name" value="ADH_Zn_CS"/>
</dbReference>
<dbReference type="Gene3D" id="3.40.50.720">
    <property type="entry name" value="NAD(P)-binding Rossmann-like Domain"/>
    <property type="match status" value="1"/>
</dbReference>
<evidence type="ECO:0000256" key="2">
    <source>
        <dbReference type="ARBA" id="ARBA00008072"/>
    </source>
</evidence>
<dbReference type="SUPFAM" id="SSF51735">
    <property type="entry name" value="NAD(P)-binding Rossmann-fold domains"/>
    <property type="match status" value="1"/>
</dbReference>
<dbReference type="Pfam" id="PF00107">
    <property type="entry name" value="ADH_zinc_N"/>
    <property type="match status" value="1"/>
</dbReference>
<sequence>MRAMVVRELGGGWVEEDIEIAEPIGNEVLVELRASGLCGSDHMEMSTEVNYPPPAVLGHEIAGVVTQVGPNVTTFAVGDHVAGCLVQFCGKCEQCLSGEVGLCRNPQDTVRSEGEEPRLKDAEGKPLTQGMALGGFAQQALVHENMLVKIPEEMPFPQAAVLGCGVVTGTGAVLNAAKVQRGESVAIIGAGGVGLNAISGAVLAGATQIIVIDLNDETLETAKKFGATHVINSSKTDPVAEVKALTGGYGVKYAFDIVGIGPTARQGYDMLDRGGTLYQIGMSGNTFELASLPNIFDRKAIQGVFMGSGVPKRDIASLASLYLNGRLNLDDLVSAEIALSEINEGYAKLKDPKVNRVVITDFAN</sequence>
<comment type="similarity">
    <text evidence="2 7">Belongs to the zinc-containing alcohol dehydrogenase family.</text>
</comment>
<dbReference type="GO" id="GO:0051903">
    <property type="term" value="F:S-(hydroxymethyl)glutathione dehydrogenase [NAD(P)+] activity"/>
    <property type="evidence" value="ECO:0007669"/>
    <property type="project" value="TreeGrafter"/>
</dbReference>
<dbReference type="EMBL" id="WBKB01000006">
    <property type="protein sequence ID" value="KAB1642167.1"/>
    <property type="molecule type" value="Genomic_DNA"/>
</dbReference>
<dbReference type="PANTHER" id="PTHR43880:SF12">
    <property type="entry name" value="ALCOHOL DEHYDROGENASE CLASS-3"/>
    <property type="match status" value="1"/>
</dbReference>
<proteinExistence type="inferred from homology"/>
<dbReference type="Proteomes" id="UP000433493">
    <property type="component" value="Unassembled WGS sequence"/>
</dbReference>
<evidence type="ECO:0000259" key="8">
    <source>
        <dbReference type="SMART" id="SM00829"/>
    </source>
</evidence>
<dbReference type="PROSITE" id="PS00059">
    <property type="entry name" value="ADH_ZINC"/>
    <property type="match status" value="1"/>
</dbReference>
<accession>A0A7J5BAX4</accession>
<comment type="caution">
    <text evidence="9">The sequence shown here is derived from an EMBL/GenBank/DDBJ whole genome shotgun (WGS) entry which is preliminary data.</text>
</comment>
<keyword evidence="5" id="KW-0560">Oxidoreductase</keyword>
<dbReference type="SMART" id="SM00829">
    <property type="entry name" value="PKS_ER"/>
    <property type="match status" value="1"/>
</dbReference>
<keyword evidence="10" id="KW-1185">Reference proteome</keyword>
<protein>
    <submittedName>
        <fullName evidence="9">Zn-dependent alcohol dehydrogenase</fullName>
    </submittedName>
</protein>
<reference evidence="9 10" key="1">
    <citation type="submission" date="2019-09" db="EMBL/GenBank/DDBJ databases">
        <title>Phylogeny of genus Pseudoclavibacter and closely related genus.</title>
        <authorList>
            <person name="Li Y."/>
        </authorList>
    </citation>
    <scope>NUCLEOTIDE SEQUENCE [LARGE SCALE GENOMIC DNA]</scope>
    <source>
        <strain evidence="9 10">KCTC 13959</strain>
    </source>
</reference>
<dbReference type="GO" id="GO:0008270">
    <property type="term" value="F:zinc ion binding"/>
    <property type="evidence" value="ECO:0007669"/>
    <property type="project" value="InterPro"/>
</dbReference>
<dbReference type="AlphaFoldDB" id="A0A7J5BAX4"/>
<keyword evidence="4 7" id="KW-0862">Zinc</keyword>
<dbReference type="InterPro" id="IPR020843">
    <property type="entry name" value="ER"/>
</dbReference>
<dbReference type="Gene3D" id="3.90.180.10">
    <property type="entry name" value="Medium-chain alcohol dehydrogenases, catalytic domain"/>
    <property type="match status" value="1"/>
</dbReference>
<keyword evidence="6" id="KW-0520">NAD</keyword>
<evidence type="ECO:0000256" key="3">
    <source>
        <dbReference type="ARBA" id="ARBA00022723"/>
    </source>
</evidence>
<gene>
    <name evidence="9" type="ORF">F8O05_10095</name>
</gene>
<dbReference type="SUPFAM" id="SSF50129">
    <property type="entry name" value="GroES-like"/>
    <property type="match status" value="2"/>
</dbReference>